<dbReference type="Proteomes" id="UP000243499">
    <property type="component" value="Chromosome 2"/>
</dbReference>
<evidence type="ECO:0000256" key="3">
    <source>
        <dbReference type="SAM" id="SignalP"/>
    </source>
</evidence>
<evidence type="ECO:0000256" key="2">
    <source>
        <dbReference type="ARBA" id="ARBA00022679"/>
    </source>
</evidence>
<name>A0A2T8KPC7_9POAL</name>
<dbReference type="GO" id="GO:0035251">
    <property type="term" value="F:UDP-glucosyltransferase activity"/>
    <property type="evidence" value="ECO:0007669"/>
    <property type="project" value="TreeGrafter"/>
</dbReference>
<dbReference type="EMBL" id="CM008047">
    <property type="protein sequence ID" value="PVH64047.1"/>
    <property type="molecule type" value="Genomic_DNA"/>
</dbReference>
<dbReference type="AlphaFoldDB" id="A0A2T8KPC7"/>
<dbReference type="InterPro" id="IPR002213">
    <property type="entry name" value="UDP_glucos_trans"/>
</dbReference>
<dbReference type="Pfam" id="PF00201">
    <property type="entry name" value="UDPGT"/>
    <property type="match status" value="1"/>
</dbReference>
<sequence>MAGLHFLLVPLVAQGHIIPMVDLARLLAGHGARATVVTTPVNAVRNRAVVESAKRAGLDVELAERLLDGMKNIDMVVTILSHPAVGGFLTHGGWNATLDAMFHGVPVLRPKLQHIRFIKVAIPGSLVAFCPYSIPYKFDSTS</sequence>
<evidence type="ECO:0008006" key="5">
    <source>
        <dbReference type="Google" id="ProtNLM"/>
    </source>
</evidence>
<feature type="signal peptide" evidence="3">
    <location>
        <begin position="1"/>
        <end position="15"/>
    </location>
</feature>
<dbReference type="Gene3D" id="3.40.50.2000">
    <property type="entry name" value="Glycogen Phosphorylase B"/>
    <property type="match status" value="2"/>
</dbReference>
<keyword evidence="3" id="KW-0732">Signal</keyword>
<dbReference type="PANTHER" id="PTHR48047">
    <property type="entry name" value="GLYCOSYLTRANSFERASE"/>
    <property type="match status" value="1"/>
</dbReference>
<reference evidence="4" key="1">
    <citation type="submission" date="2018-04" db="EMBL/GenBank/DDBJ databases">
        <title>WGS assembly of Panicum hallii.</title>
        <authorList>
            <person name="Lovell J."/>
            <person name="Jenkins J."/>
            <person name="Lowry D."/>
            <person name="Mamidi S."/>
            <person name="Sreedasyam A."/>
            <person name="Weng X."/>
            <person name="Barry K."/>
            <person name="Bonette J."/>
            <person name="Campitelli B."/>
            <person name="Daum C."/>
            <person name="Gordon S."/>
            <person name="Gould B."/>
            <person name="Lipzen A."/>
            <person name="Macqueen A."/>
            <person name="Palacio-Mejia J."/>
            <person name="Plott C."/>
            <person name="Shakirov E."/>
            <person name="Shu S."/>
            <person name="Yoshinaga Y."/>
            <person name="Zane M."/>
            <person name="Rokhsar D."/>
            <person name="Grimwood J."/>
            <person name="Schmutz J."/>
            <person name="Juenger T."/>
        </authorList>
    </citation>
    <scope>NUCLEOTIDE SEQUENCE [LARGE SCALE GENOMIC DNA]</scope>
    <source>
        <strain evidence="4">FIL2</strain>
    </source>
</reference>
<dbReference type="Gramene" id="PVH64047">
    <property type="protein sequence ID" value="PVH64047"/>
    <property type="gene ID" value="PAHAL_2G173400"/>
</dbReference>
<comment type="similarity">
    <text evidence="1">Belongs to the UDP-glycosyltransferase family.</text>
</comment>
<keyword evidence="2" id="KW-0808">Transferase</keyword>
<proteinExistence type="inferred from homology"/>
<evidence type="ECO:0000256" key="1">
    <source>
        <dbReference type="ARBA" id="ARBA00009995"/>
    </source>
</evidence>
<evidence type="ECO:0000313" key="4">
    <source>
        <dbReference type="EMBL" id="PVH64047.1"/>
    </source>
</evidence>
<protein>
    <recommendedName>
        <fullName evidence="5">UDP-glycosyltransferases domain-containing protein</fullName>
    </recommendedName>
</protein>
<gene>
    <name evidence="4" type="ORF">PAHAL_2G173400</name>
</gene>
<dbReference type="PANTHER" id="PTHR48047:SF90">
    <property type="entry name" value="GLYCOSYLTRANSFERASE"/>
    <property type="match status" value="1"/>
</dbReference>
<accession>A0A2T8KPC7</accession>
<dbReference type="SUPFAM" id="SSF53756">
    <property type="entry name" value="UDP-Glycosyltransferase/glycogen phosphorylase"/>
    <property type="match status" value="2"/>
</dbReference>
<feature type="chain" id="PRO_5015395851" description="UDP-glycosyltransferases domain-containing protein" evidence="3">
    <location>
        <begin position="16"/>
        <end position="142"/>
    </location>
</feature>
<organism evidence="4">
    <name type="scientific">Panicum hallii</name>
    <dbReference type="NCBI Taxonomy" id="206008"/>
    <lineage>
        <taxon>Eukaryota</taxon>
        <taxon>Viridiplantae</taxon>
        <taxon>Streptophyta</taxon>
        <taxon>Embryophyta</taxon>
        <taxon>Tracheophyta</taxon>
        <taxon>Spermatophyta</taxon>
        <taxon>Magnoliopsida</taxon>
        <taxon>Liliopsida</taxon>
        <taxon>Poales</taxon>
        <taxon>Poaceae</taxon>
        <taxon>PACMAD clade</taxon>
        <taxon>Panicoideae</taxon>
        <taxon>Panicodae</taxon>
        <taxon>Paniceae</taxon>
        <taxon>Panicinae</taxon>
        <taxon>Panicum</taxon>
        <taxon>Panicum sect. Panicum</taxon>
    </lineage>
</organism>